<evidence type="ECO:0000313" key="5">
    <source>
        <dbReference type="Proteomes" id="UP000826271"/>
    </source>
</evidence>
<evidence type="ECO:0000259" key="3">
    <source>
        <dbReference type="Pfam" id="PF10551"/>
    </source>
</evidence>
<dbReference type="InterPro" id="IPR004332">
    <property type="entry name" value="Transposase_MuDR"/>
</dbReference>
<comment type="caution">
    <text evidence="4">The sequence shown here is derived from an EMBL/GenBank/DDBJ whole genome shotgun (WGS) entry which is preliminary data.</text>
</comment>
<keyword evidence="5" id="KW-1185">Reference proteome</keyword>
<dbReference type="InterPro" id="IPR018289">
    <property type="entry name" value="MULE_transposase_dom"/>
</dbReference>
<feature type="domain" description="Transposase MuDR plant" evidence="2">
    <location>
        <begin position="258"/>
        <end position="320"/>
    </location>
</feature>
<gene>
    <name evidence="4" type="ORF">BUALT_Bualt06G0072200</name>
</gene>
<dbReference type="Proteomes" id="UP000826271">
    <property type="component" value="Unassembled WGS sequence"/>
</dbReference>
<feature type="compositionally biased region" description="Acidic residues" evidence="1">
    <location>
        <begin position="223"/>
        <end position="234"/>
    </location>
</feature>
<evidence type="ECO:0008006" key="6">
    <source>
        <dbReference type="Google" id="ProtNLM"/>
    </source>
</evidence>
<feature type="compositionally biased region" description="Polar residues" evidence="1">
    <location>
        <begin position="199"/>
        <end position="210"/>
    </location>
</feature>
<protein>
    <recommendedName>
        <fullName evidence="6">Transposase</fullName>
    </recommendedName>
</protein>
<dbReference type="PANTHER" id="PTHR31973">
    <property type="entry name" value="POLYPROTEIN, PUTATIVE-RELATED"/>
    <property type="match status" value="1"/>
</dbReference>
<reference evidence="4" key="1">
    <citation type="submission" date="2019-10" db="EMBL/GenBank/DDBJ databases">
        <authorList>
            <person name="Zhang R."/>
            <person name="Pan Y."/>
            <person name="Wang J."/>
            <person name="Ma R."/>
            <person name="Yu S."/>
        </authorList>
    </citation>
    <scope>NUCLEOTIDE SEQUENCE</scope>
    <source>
        <strain evidence="4">LA-IB0</strain>
        <tissue evidence="4">Leaf</tissue>
    </source>
</reference>
<dbReference type="AlphaFoldDB" id="A0AAV6XL95"/>
<evidence type="ECO:0000256" key="1">
    <source>
        <dbReference type="SAM" id="MobiDB-lite"/>
    </source>
</evidence>
<feature type="compositionally biased region" description="Acidic residues" evidence="1">
    <location>
        <begin position="121"/>
        <end position="136"/>
    </location>
</feature>
<accession>A0AAV6XL95</accession>
<proteinExistence type="predicted"/>
<dbReference type="PANTHER" id="PTHR31973:SF187">
    <property type="entry name" value="MUTATOR TRANSPOSASE MUDRA PROTEIN"/>
    <property type="match status" value="1"/>
</dbReference>
<organism evidence="4 5">
    <name type="scientific">Buddleja alternifolia</name>
    <dbReference type="NCBI Taxonomy" id="168488"/>
    <lineage>
        <taxon>Eukaryota</taxon>
        <taxon>Viridiplantae</taxon>
        <taxon>Streptophyta</taxon>
        <taxon>Embryophyta</taxon>
        <taxon>Tracheophyta</taxon>
        <taxon>Spermatophyta</taxon>
        <taxon>Magnoliopsida</taxon>
        <taxon>eudicotyledons</taxon>
        <taxon>Gunneridae</taxon>
        <taxon>Pentapetalae</taxon>
        <taxon>asterids</taxon>
        <taxon>lamiids</taxon>
        <taxon>Lamiales</taxon>
        <taxon>Scrophulariaceae</taxon>
        <taxon>Buddlejeae</taxon>
        <taxon>Buddleja</taxon>
    </lineage>
</organism>
<feature type="region of interest" description="Disordered" evidence="1">
    <location>
        <begin position="1"/>
        <end position="234"/>
    </location>
</feature>
<feature type="compositionally biased region" description="Basic and acidic residues" evidence="1">
    <location>
        <begin position="75"/>
        <end position="104"/>
    </location>
</feature>
<feature type="compositionally biased region" description="Basic residues" evidence="1">
    <location>
        <begin position="53"/>
        <end position="62"/>
    </location>
</feature>
<evidence type="ECO:0000313" key="4">
    <source>
        <dbReference type="EMBL" id="KAG8380974.1"/>
    </source>
</evidence>
<feature type="compositionally biased region" description="Basic and acidic residues" evidence="1">
    <location>
        <begin position="171"/>
        <end position="192"/>
    </location>
</feature>
<evidence type="ECO:0000259" key="2">
    <source>
        <dbReference type="Pfam" id="PF03108"/>
    </source>
</evidence>
<dbReference type="Pfam" id="PF03108">
    <property type="entry name" value="DBD_Tnp_Mut"/>
    <property type="match status" value="1"/>
</dbReference>
<feature type="domain" description="MULE transposase" evidence="3">
    <location>
        <begin position="452"/>
        <end position="545"/>
    </location>
</feature>
<name>A0AAV6XL95_9LAMI</name>
<dbReference type="EMBL" id="WHWC01000006">
    <property type="protein sequence ID" value="KAG8380974.1"/>
    <property type="molecule type" value="Genomic_DNA"/>
</dbReference>
<sequence length="722" mass="82146">MGVRRGGAVDFDYYNDQVGVETNPPIAKKGKEKGKSKVTEAGTEKGGGNNGRQGKKSGRGKCRQGEKNVAAKGKKVAEASTDKGKKTEKAKGKEKVIDKGKEKVGGSSTDKGKRKVSDALRDDEEDSRSEYDDSSDSDYVHPAYESDELSSVGSDAPSILLGDLEDSSDDDIFKEKNPTKKQLLEKLKKMMESSKSQGPGPSTQTQNNVDSENEAAEKWYSDPGDDDDDIDNLDSAEEGMHKFPFFREGSKVKHWTPAVGIKFKNAKVYREVLRDYYVRNGYDLTFIRNDFKRITTKCKVESCKWRIRASPIQGGTTFQIKTLSGVHTCAKSYVYNLAKAKYIGLRMKNVVRDNPNIPISKLKDIIKRKCNVDATKWKVIRVKKAARDRVNGEDILQYRKLWDYCETVRARNPASKILLRRAEGVEPPTFEKMYYSLHAMKMGFLAGCRPIIGLDGCFLKTAYCGQLLVAVGRDGNDNMWPIAIRLVQVENTENWKWFLSELFEDIGHVRGLVFMTDRQKGLVEAVKTLAPDSEHRYCVRLMYQNFKAKWKDEKLKELVWRAASSATKSDFQMYMQKIEVADPKVKEDVKTAVEWLREVPQEHWCRAYFSTHCKSEILVNNLYESFNNYILDARDKPIITMFEMIRVKLMKRIQEKKAGMEKYNGNVCPVIMARVNANGRMAKNCFPTWCGDNEHEVEQFLDKYDVDLDKKTCSCGMFQLCG</sequence>
<dbReference type="Pfam" id="PF10551">
    <property type="entry name" value="MULE"/>
    <property type="match status" value="1"/>
</dbReference>